<dbReference type="Proteomes" id="UP000828941">
    <property type="component" value="Chromosome 14"/>
</dbReference>
<dbReference type="EMBL" id="CM039439">
    <property type="protein sequence ID" value="KAI4295906.1"/>
    <property type="molecule type" value="Genomic_DNA"/>
</dbReference>
<organism evidence="1 2">
    <name type="scientific">Bauhinia variegata</name>
    <name type="common">Purple orchid tree</name>
    <name type="synonym">Phanera variegata</name>
    <dbReference type="NCBI Taxonomy" id="167791"/>
    <lineage>
        <taxon>Eukaryota</taxon>
        <taxon>Viridiplantae</taxon>
        <taxon>Streptophyta</taxon>
        <taxon>Embryophyta</taxon>
        <taxon>Tracheophyta</taxon>
        <taxon>Spermatophyta</taxon>
        <taxon>Magnoliopsida</taxon>
        <taxon>eudicotyledons</taxon>
        <taxon>Gunneridae</taxon>
        <taxon>Pentapetalae</taxon>
        <taxon>rosids</taxon>
        <taxon>fabids</taxon>
        <taxon>Fabales</taxon>
        <taxon>Fabaceae</taxon>
        <taxon>Cercidoideae</taxon>
        <taxon>Cercideae</taxon>
        <taxon>Bauhiniinae</taxon>
        <taxon>Bauhinia</taxon>
    </lineage>
</organism>
<comment type="caution">
    <text evidence="1">The sequence shown here is derived from an EMBL/GenBank/DDBJ whole genome shotgun (WGS) entry which is preliminary data.</text>
</comment>
<protein>
    <submittedName>
        <fullName evidence="1">Uncharacterized protein</fullName>
    </submittedName>
</protein>
<evidence type="ECO:0000313" key="1">
    <source>
        <dbReference type="EMBL" id="KAI4295906.1"/>
    </source>
</evidence>
<reference evidence="1 2" key="1">
    <citation type="journal article" date="2022" name="DNA Res.">
        <title>Chromosomal-level genome assembly of the orchid tree Bauhinia variegata (Leguminosae; Cercidoideae) supports the allotetraploid origin hypothesis of Bauhinia.</title>
        <authorList>
            <person name="Zhong Y."/>
            <person name="Chen Y."/>
            <person name="Zheng D."/>
            <person name="Pang J."/>
            <person name="Liu Y."/>
            <person name="Luo S."/>
            <person name="Meng S."/>
            <person name="Qian L."/>
            <person name="Wei D."/>
            <person name="Dai S."/>
            <person name="Zhou R."/>
        </authorList>
    </citation>
    <scope>NUCLEOTIDE SEQUENCE [LARGE SCALE GENOMIC DNA]</scope>
    <source>
        <strain evidence="1">BV-YZ2020</strain>
    </source>
</reference>
<accession>A0ACB9KFG7</accession>
<sequence>MAKSSVLSRNDQKSTDESSETIDRISELHESVLCHILSFLPIEEAVSTSILSSRWRTLWILVLDINIDDRHLPRRSYDDYNKPRERFSDIVNNVLTLRKGLSMRKLRLHIHYGTSCGTSQIRDWVSAAIADNVEQMDLLFPYGKTIHFPPSLFTCKSIVVLKLDGCRTLHTVLSTVYLPKLKTFDLNIKRIEEDSAASLNRFLSGCPTLEDSILRVKHPFKSSICINVPCFVWTETIVVLKLTSITLDNFSTLYFPKLRTFILEHIGFSGPSPNLFLSRCSPILEDLELCIYNESNSSINISVPCSLVVLKLHGYITVDNLSSVYLPNLKTLSLDDQAFELCFRQSTQLNWFLSRCPIMEEFYFMHFSKSSININLPRSIVVLKLTGPVNLDNLYLPKLKTLSMQSDLTIEGDMGSNLNCLLSNCTVLEHLCLLITCGSLIKISVPSLKRLDVWYWERKAAIQFQLNTPSLEHLRIKTDRHSPRFSGGNLQNLVSADIYISNGNDEDNETRSHRVAKLLRDIYKVKILLFLSERPVDVTNQDLPEFQNLVRLSFKLVPSWHWLVNWLQKCPKLQVLIIHFNGRANEPNIPDCVASALTEVEYNTSSREDLMDLNVVEYFLKNANSLKKMKIDKTGLGMTPFQKGYFLQKLSLLQNRYDTCKLEVNPSVYG</sequence>
<proteinExistence type="predicted"/>
<evidence type="ECO:0000313" key="2">
    <source>
        <dbReference type="Proteomes" id="UP000828941"/>
    </source>
</evidence>
<keyword evidence="2" id="KW-1185">Reference proteome</keyword>
<gene>
    <name evidence="1" type="ORF">L6164_035902</name>
</gene>
<name>A0ACB9KFG7_BAUVA</name>